<organism evidence="2 3">
    <name type="scientific">Cercophora newfieldiana</name>
    <dbReference type="NCBI Taxonomy" id="92897"/>
    <lineage>
        <taxon>Eukaryota</taxon>
        <taxon>Fungi</taxon>
        <taxon>Dikarya</taxon>
        <taxon>Ascomycota</taxon>
        <taxon>Pezizomycotina</taxon>
        <taxon>Sordariomycetes</taxon>
        <taxon>Sordariomycetidae</taxon>
        <taxon>Sordariales</taxon>
        <taxon>Lasiosphaeriaceae</taxon>
        <taxon>Cercophora</taxon>
    </lineage>
</organism>
<evidence type="ECO:0000256" key="1">
    <source>
        <dbReference type="SAM" id="SignalP"/>
    </source>
</evidence>
<gene>
    <name evidence="2" type="ORF">B0T16DRAFT_402737</name>
</gene>
<sequence>MATFLTTRRLAMLLGRAAEVATNATATSPARMRSVDMTGMTRCCGKERQRAKTLGHVKNAKKSDLCERRA</sequence>
<proteinExistence type="predicted"/>
<dbReference type="EMBL" id="JAULSV010000001">
    <property type="protein sequence ID" value="KAK0657917.1"/>
    <property type="molecule type" value="Genomic_DNA"/>
</dbReference>
<reference evidence="2" key="1">
    <citation type="submission" date="2023-06" db="EMBL/GenBank/DDBJ databases">
        <title>Genome-scale phylogeny and comparative genomics of the fungal order Sordariales.</title>
        <authorList>
            <consortium name="Lawrence Berkeley National Laboratory"/>
            <person name="Hensen N."/>
            <person name="Bonometti L."/>
            <person name="Westerberg I."/>
            <person name="Brannstrom I.O."/>
            <person name="Guillou S."/>
            <person name="Cros-Aarteil S."/>
            <person name="Calhoun S."/>
            <person name="Haridas S."/>
            <person name="Kuo A."/>
            <person name="Mondo S."/>
            <person name="Pangilinan J."/>
            <person name="Riley R."/>
            <person name="Labutti K."/>
            <person name="Andreopoulos B."/>
            <person name="Lipzen A."/>
            <person name="Chen C."/>
            <person name="Yanf M."/>
            <person name="Daum C."/>
            <person name="Ng V."/>
            <person name="Clum A."/>
            <person name="Steindorff A."/>
            <person name="Ohm R."/>
            <person name="Martin F."/>
            <person name="Silar P."/>
            <person name="Natvig D."/>
            <person name="Lalanne C."/>
            <person name="Gautier V."/>
            <person name="Ament-Velasquez S.L."/>
            <person name="Kruys A."/>
            <person name="Hutchinson M.I."/>
            <person name="Powell A.J."/>
            <person name="Barry K."/>
            <person name="Miller A.N."/>
            <person name="Grigoriev I.V."/>
            <person name="Debuchy R."/>
            <person name="Gladieux P."/>
            <person name="Thoren M.H."/>
            <person name="Johannesson H."/>
        </authorList>
    </citation>
    <scope>NUCLEOTIDE SEQUENCE</scope>
    <source>
        <strain evidence="2">SMH2532-1</strain>
    </source>
</reference>
<dbReference type="AlphaFoldDB" id="A0AA39YSS4"/>
<keyword evidence="1" id="KW-0732">Signal</keyword>
<name>A0AA39YSS4_9PEZI</name>
<evidence type="ECO:0008006" key="4">
    <source>
        <dbReference type="Google" id="ProtNLM"/>
    </source>
</evidence>
<protein>
    <recommendedName>
        <fullName evidence="4">Secreted protein</fullName>
    </recommendedName>
</protein>
<comment type="caution">
    <text evidence="2">The sequence shown here is derived from an EMBL/GenBank/DDBJ whole genome shotgun (WGS) entry which is preliminary data.</text>
</comment>
<evidence type="ECO:0000313" key="2">
    <source>
        <dbReference type="EMBL" id="KAK0657917.1"/>
    </source>
</evidence>
<evidence type="ECO:0000313" key="3">
    <source>
        <dbReference type="Proteomes" id="UP001174936"/>
    </source>
</evidence>
<accession>A0AA39YSS4</accession>
<feature type="chain" id="PRO_5041302225" description="Secreted protein" evidence="1">
    <location>
        <begin position="18"/>
        <end position="70"/>
    </location>
</feature>
<dbReference type="Proteomes" id="UP001174936">
    <property type="component" value="Unassembled WGS sequence"/>
</dbReference>
<feature type="signal peptide" evidence="1">
    <location>
        <begin position="1"/>
        <end position="17"/>
    </location>
</feature>
<keyword evidence="3" id="KW-1185">Reference proteome</keyword>